<dbReference type="Pfam" id="PF00990">
    <property type="entry name" value="GGDEF"/>
    <property type="match status" value="1"/>
</dbReference>
<evidence type="ECO:0000256" key="1">
    <source>
        <dbReference type="SAM" id="Phobius"/>
    </source>
</evidence>
<feature type="transmembrane region" description="Helical" evidence="1">
    <location>
        <begin position="222"/>
        <end position="243"/>
    </location>
</feature>
<evidence type="ECO:0000259" key="3">
    <source>
        <dbReference type="PROSITE" id="PS50112"/>
    </source>
</evidence>
<evidence type="ECO:0000259" key="4">
    <source>
        <dbReference type="PROSITE" id="PS50883"/>
    </source>
</evidence>
<feature type="signal peptide" evidence="2">
    <location>
        <begin position="1"/>
        <end position="20"/>
    </location>
</feature>
<organism evidence="6 7">
    <name type="scientific">Alkalimonas delamerensis</name>
    <dbReference type="NCBI Taxonomy" id="265981"/>
    <lineage>
        <taxon>Bacteria</taxon>
        <taxon>Pseudomonadati</taxon>
        <taxon>Pseudomonadota</taxon>
        <taxon>Gammaproteobacteria</taxon>
        <taxon>Alkalimonas</taxon>
    </lineage>
</organism>
<feature type="transmembrane region" description="Helical" evidence="1">
    <location>
        <begin position="335"/>
        <end position="354"/>
    </location>
</feature>
<dbReference type="InterPro" id="IPR000160">
    <property type="entry name" value="GGDEF_dom"/>
</dbReference>
<dbReference type="Proteomes" id="UP001236258">
    <property type="component" value="Unassembled WGS sequence"/>
</dbReference>
<keyword evidence="1" id="KW-1133">Transmembrane helix</keyword>
<dbReference type="InterPro" id="IPR043128">
    <property type="entry name" value="Rev_trsase/Diguanyl_cyclase"/>
</dbReference>
<evidence type="ECO:0000313" key="7">
    <source>
        <dbReference type="Proteomes" id="UP001236258"/>
    </source>
</evidence>
<dbReference type="InterPro" id="IPR011622">
    <property type="entry name" value="7TMR_DISM_rcpt_extracell_dom2"/>
</dbReference>
<dbReference type="SMART" id="SM00091">
    <property type="entry name" value="PAS"/>
    <property type="match status" value="1"/>
</dbReference>
<feature type="transmembrane region" description="Helical" evidence="1">
    <location>
        <begin position="249"/>
        <end position="269"/>
    </location>
</feature>
<dbReference type="EMBL" id="JAUZVY010000001">
    <property type="protein sequence ID" value="MDP4527408.1"/>
    <property type="molecule type" value="Genomic_DNA"/>
</dbReference>
<dbReference type="InterPro" id="IPR050706">
    <property type="entry name" value="Cyclic-di-GMP_PDE-like"/>
</dbReference>
<gene>
    <name evidence="6" type="ORF">Q3O59_00010</name>
</gene>
<evidence type="ECO:0000256" key="2">
    <source>
        <dbReference type="SAM" id="SignalP"/>
    </source>
</evidence>
<feature type="domain" description="EAL" evidence="4">
    <location>
        <begin position="696"/>
        <end position="944"/>
    </location>
</feature>
<accession>A0ABT9GKC4</accession>
<dbReference type="Pfam" id="PF13188">
    <property type="entry name" value="PAS_8"/>
    <property type="match status" value="1"/>
</dbReference>
<dbReference type="PANTHER" id="PTHR33121:SF23">
    <property type="entry name" value="CYCLIC DI-GMP PHOSPHODIESTERASE PDEB"/>
    <property type="match status" value="1"/>
</dbReference>
<dbReference type="Pfam" id="PF07696">
    <property type="entry name" value="7TMR-DISMED2"/>
    <property type="match status" value="1"/>
</dbReference>
<dbReference type="NCBIfam" id="TIGR00254">
    <property type="entry name" value="GGDEF"/>
    <property type="match status" value="1"/>
</dbReference>
<reference evidence="6 7" key="1">
    <citation type="submission" date="2023-08" db="EMBL/GenBank/DDBJ databases">
        <authorList>
            <person name="Joshi A."/>
            <person name="Thite S."/>
        </authorList>
    </citation>
    <scope>NUCLEOTIDE SEQUENCE [LARGE SCALE GENOMIC DNA]</scope>
    <source>
        <strain evidence="6 7">1E1</strain>
    </source>
</reference>
<dbReference type="Gene3D" id="3.20.20.450">
    <property type="entry name" value="EAL domain"/>
    <property type="match status" value="1"/>
</dbReference>
<dbReference type="InterPro" id="IPR001633">
    <property type="entry name" value="EAL_dom"/>
</dbReference>
<dbReference type="Gene3D" id="3.30.70.270">
    <property type="match status" value="1"/>
</dbReference>
<dbReference type="RefSeq" id="WP_305943667.1">
    <property type="nucleotide sequence ID" value="NZ_JAUZVY010000001.1"/>
</dbReference>
<keyword evidence="7" id="KW-1185">Reference proteome</keyword>
<dbReference type="PROSITE" id="PS50887">
    <property type="entry name" value="GGDEF"/>
    <property type="match status" value="1"/>
</dbReference>
<name>A0ABT9GKC4_9GAMM</name>
<dbReference type="InterPro" id="IPR011623">
    <property type="entry name" value="7TMR_DISM_rcpt_extracell_dom1"/>
</dbReference>
<comment type="caution">
    <text evidence="6">The sequence shown here is derived from an EMBL/GenBank/DDBJ whole genome shotgun (WGS) entry which is preliminary data.</text>
</comment>
<dbReference type="CDD" id="cd01949">
    <property type="entry name" value="GGDEF"/>
    <property type="match status" value="1"/>
</dbReference>
<dbReference type="SMART" id="SM00267">
    <property type="entry name" value="GGDEF"/>
    <property type="match status" value="1"/>
</dbReference>
<feature type="transmembrane region" description="Helical" evidence="1">
    <location>
        <begin position="281"/>
        <end position="302"/>
    </location>
</feature>
<keyword evidence="1" id="KW-0812">Transmembrane</keyword>
<dbReference type="Pfam" id="PF07695">
    <property type="entry name" value="7TMR-DISM_7TM"/>
    <property type="match status" value="1"/>
</dbReference>
<feature type="domain" description="PAS" evidence="3">
    <location>
        <begin position="406"/>
        <end position="458"/>
    </location>
</feature>
<feature type="domain" description="GGDEF" evidence="5">
    <location>
        <begin position="552"/>
        <end position="684"/>
    </location>
</feature>
<dbReference type="SUPFAM" id="SSF55073">
    <property type="entry name" value="Nucleotide cyclase"/>
    <property type="match status" value="1"/>
</dbReference>
<dbReference type="InterPro" id="IPR035919">
    <property type="entry name" value="EAL_sf"/>
</dbReference>
<protein>
    <submittedName>
        <fullName evidence="6">EAL domain-containing protein</fullName>
    </submittedName>
</protein>
<dbReference type="Gene3D" id="2.60.40.2380">
    <property type="match status" value="1"/>
</dbReference>
<dbReference type="PROSITE" id="PS50883">
    <property type="entry name" value="EAL"/>
    <property type="match status" value="1"/>
</dbReference>
<dbReference type="SMART" id="SM00052">
    <property type="entry name" value="EAL"/>
    <property type="match status" value="1"/>
</dbReference>
<proteinExistence type="predicted"/>
<dbReference type="InterPro" id="IPR029787">
    <property type="entry name" value="Nucleotide_cyclase"/>
</dbReference>
<dbReference type="InterPro" id="IPR000014">
    <property type="entry name" value="PAS"/>
</dbReference>
<feature type="transmembrane region" description="Helical" evidence="1">
    <location>
        <begin position="189"/>
        <end position="210"/>
    </location>
</feature>
<evidence type="ECO:0000313" key="6">
    <source>
        <dbReference type="EMBL" id="MDP4527408.1"/>
    </source>
</evidence>
<sequence length="944" mass="107215">MNARCFIMLFGLLLSWCSQAHYARSLELDQHFEQRSLRDVLHVQITDHALEVEDFLLNPAHHHAFTPLQERQKAQINAQEAVWLFARLHYQGDQPLTTILYYDFPLADQVTLTLFDRGQQRVIHQLHTGSDYPFSERVLPYPGFAFPLQLEPGQKVDVFLKVQDAGLVPLQLQLWQQEIFLAEHSKKNILEGILFGLLLALVLFNSYLALRRRKLLYLMQAGFYGSLLLVLATLSGQAFAYLWPTQPEINSAILYVLSGLTLVFLNQFTYQALSSYQQRPWRWLFILNQLLSLLLLFSPLFADGALRVQLLLICSLVVLISNSFISFIHFLQGHLAARFFALVWLCLLLCGGLLMLSEFGLLPLPFLWKDLLLIALILSLSLISFHYHSQQDATGSAYQKDTFAIEHAYAQAFFQQSNKAIFITSDRGDFLQANHLFYKFIGLSPHQVVKTQLVQELLPDWERLYQDMLEGTVPSAATLNYPSGKEEAVAIHIESAEVSELGKVLCVSLAPLSAEETSRLEQQKLNQLDTLTGLLNKAAFTEKLQQFLQTNSVGTLLQINVLDFQRVNQQAEQAAGDALLRQIASKLQSELNDLPVARLTADTFVALLPNKGSQEAFVQAYRLLDQLRGYRFIWNEHIFRLHSSIGMLNIQQADGDTKEALKMVAQACSQAKSKGYNRIHLYNPEELPVEADNIEQTLWQHRVRQALANNQLVLNVQSIQHPDADQHTHCEVLLRYKADAGHLIPAENFLGAAKQAQLSGLIDRWVIENYFAWLNQHQSSQTETLQSHINLTADSITDADFIDFVALKLKQYNIDGSNLCFEINEYIAVEYLSATVNFIRLAHQLGCKVCLDNFGCGFSTFNLLRQLPLDFLKLDPAVIHNAASDPLNHAIARSIIDIAKSSKVEPIAPHIEDEQCYQLMRDYGVRYFQGHYFAKPCLLTEAFL</sequence>
<dbReference type="PANTHER" id="PTHR33121">
    <property type="entry name" value="CYCLIC DI-GMP PHOSPHODIESTERASE PDEF"/>
    <property type="match status" value="1"/>
</dbReference>
<keyword evidence="2" id="KW-0732">Signal</keyword>
<evidence type="ECO:0000259" key="5">
    <source>
        <dbReference type="PROSITE" id="PS50887"/>
    </source>
</evidence>
<dbReference type="PROSITE" id="PS50112">
    <property type="entry name" value="PAS"/>
    <property type="match status" value="1"/>
</dbReference>
<keyword evidence="1" id="KW-0472">Membrane</keyword>
<feature type="chain" id="PRO_5045370248" evidence="2">
    <location>
        <begin position="21"/>
        <end position="944"/>
    </location>
</feature>
<feature type="transmembrane region" description="Helical" evidence="1">
    <location>
        <begin position="308"/>
        <end position="328"/>
    </location>
</feature>
<dbReference type="Pfam" id="PF00563">
    <property type="entry name" value="EAL"/>
    <property type="match status" value="1"/>
</dbReference>
<dbReference type="CDD" id="cd01948">
    <property type="entry name" value="EAL"/>
    <property type="match status" value="1"/>
</dbReference>
<dbReference type="SUPFAM" id="SSF141868">
    <property type="entry name" value="EAL domain-like"/>
    <property type="match status" value="1"/>
</dbReference>